<gene>
    <name evidence="3" type="primary">Nfu_g_1_015355</name>
</gene>
<evidence type="ECO:0000256" key="1">
    <source>
        <dbReference type="SAM" id="MobiDB-lite"/>
    </source>
</evidence>
<dbReference type="PROSITE" id="PS51021">
    <property type="entry name" value="BAR"/>
    <property type="match status" value="1"/>
</dbReference>
<accession>A0A1A8F103</accession>
<dbReference type="GO" id="GO:0005737">
    <property type="term" value="C:cytoplasm"/>
    <property type="evidence" value="ECO:0007669"/>
    <property type="project" value="InterPro"/>
</dbReference>
<dbReference type="InterPro" id="IPR027267">
    <property type="entry name" value="AH/BAR_dom_sf"/>
</dbReference>
<proteinExistence type="predicted"/>
<dbReference type="Gene3D" id="1.20.1270.60">
    <property type="entry name" value="Arfaptin homology (AH) domain/BAR domain"/>
    <property type="match status" value="1"/>
</dbReference>
<evidence type="ECO:0000313" key="3">
    <source>
        <dbReference type="EMBL" id="SBQ52488.1"/>
    </source>
</evidence>
<dbReference type="InterPro" id="IPR004148">
    <property type="entry name" value="BAR_dom"/>
</dbReference>
<feature type="region of interest" description="Disordered" evidence="1">
    <location>
        <begin position="385"/>
        <end position="475"/>
    </location>
</feature>
<reference evidence="3" key="1">
    <citation type="submission" date="2016-05" db="EMBL/GenBank/DDBJ databases">
        <authorList>
            <person name="Lavstsen T."/>
            <person name="Jespersen J.S."/>
        </authorList>
    </citation>
    <scope>NUCLEOTIDE SEQUENCE</scope>
    <source>
        <tissue evidence="3">Brain</tissue>
    </source>
</reference>
<feature type="compositionally biased region" description="Polar residues" evidence="1">
    <location>
        <begin position="395"/>
        <end position="410"/>
    </location>
</feature>
<feature type="domain" description="BAR" evidence="2">
    <location>
        <begin position="22"/>
        <end position="292"/>
    </location>
</feature>
<reference evidence="3" key="2">
    <citation type="submission" date="2016-06" db="EMBL/GenBank/DDBJ databases">
        <title>The genome of a short-lived fish provides insights into sex chromosome evolution and the genetic control of aging.</title>
        <authorList>
            <person name="Reichwald K."/>
            <person name="Felder M."/>
            <person name="Petzold A."/>
            <person name="Koch P."/>
            <person name="Groth M."/>
            <person name="Platzer M."/>
        </authorList>
    </citation>
    <scope>NUCLEOTIDE SEQUENCE</scope>
    <source>
        <tissue evidence="3">Brain</tissue>
    </source>
</reference>
<organism evidence="3">
    <name type="scientific">Nothobranchius korthausae</name>
    <dbReference type="NCBI Taxonomy" id="1143690"/>
    <lineage>
        <taxon>Eukaryota</taxon>
        <taxon>Metazoa</taxon>
        <taxon>Chordata</taxon>
        <taxon>Craniata</taxon>
        <taxon>Vertebrata</taxon>
        <taxon>Euteleostomi</taxon>
        <taxon>Actinopterygii</taxon>
        <taxon>Neopterygii</taxon>
        <taxon>Teleostei</taxon>
        <taxon>Neoteleostei</taxon>
        <taxon>Acanthomorphata</taxon>
        <taxon>Ovalentaria</taxon>
        <taxon>Atherinomorphae</taxon>
        <taxon>Cyprinodontiformes</taxon>
        <taxon>Nothobranchiidae</taxon>
        <taxon>Nothobranchius</taxon>
    </lineage>
</organism>
<dbReference type="SUPFAM" id="SSF103657">
    <property type="entry name" value="BAR/IMD domain-like"/>
    <property type="match status" value="1"/>
</dbReference>
<feature type="compositionally biased region" description="Basic and acidic residues" evidence="1">
    <location>
        <begin position="385"/>
        <end position="394"/>
    </location>
</feature>
<evidence type="ECO:0000259" key="2">
    <source>
        <dbReference type="PROSITE" id="PS51021"/>
    </source>
</evidence>
<dbReference type="SMART" id="SM00721">
    <property type="entry name" value="BAR"/>
    <property type="match status" value="1"/>
</dbReference>
<dbReference type="Pfam" id="PF03114">
    <property type="entry name" value="BAR"/>
    <property type="match status" value="1"/>
</dbReference>
<sequence length="475" mass="52804">MDFTRLAVDAGQFINRAVQYTGESLGQADSTELDPGLEELLARVDTTKTWTDKIISQVEVSLQPSLGARLEDRLYEHLEWSVAPRPRAHELLGDDMTQAGLEIGSNTPYGTALIQCGEAQKQLGEAERKFMKSTNIHFLTPLRRFTEGEYRIIQNERKMLVNKRLDLDVAKRRLRKAHEADREARHLNATPVEDDYLSHVSFMFSFLRVKWLKMWAQEISQAEMELRICQSLFDRQSDVTKRVVGGLDNTHTNHMRSLADFVDAQSSYFAECNQHAQELQRQLSRIPAVLCSNNWQSTVNNSVNLPSRRIADDEPLKLDQVTPTTRVLPDINQDSLVINSSPKTDSVSFANVNRNNNNVSSTQSPADQSAVKRRLFASQTLDHVFRPIQTEEKQSPSGTSNACVTATPASDQAVGVSGNEDTGGGTTRAVSPPSQVNDIQTEPQMENSEADDAPTPSVVGRPPADLKSSGEQGSV</sequence>
<feature type="compositionally biased region" description="Polar residues" evidence="1">
    <location>
        <begin position="428"/>
        <end position="447"/>
    </location>
</feature>
<dbReference type="EMBL" id="HAEB01005961">
    <property type="protein sequence ID" value="SBQ52488.1"/>
    <property type="molecule type" value="Transcribed_RNA"/>
</dbReference>
<protein>
    <recommendedName>
        <fullName evidence="2">BAR domain-containing protein</fullName>
    </recommendedName>
</protein>
<dbReference type="AlphaFoldDB" id="A0A1A8F103"/>
<name>A0A1A8F103_9TELE</name>